<dbReference type="EMBL" id="UIGY01000022">
    <property type="protein sequence ID" value="SUZ08455.1"/>
    <property type="molecule type" value="Genomic_DNA"/>
</dbReference>
<organism evidence="2">
    <name type="scientific">Blumeria graminis f. sp. tritici 96224</name>
    <dbReference type="NCBI Taxonomy" id="1268274"/>
    <lineage>
        <taxon>Eukaryota</taxon>
        <taxon>Fungi</taxon>
        <taxon>Dikarya</taxon>
        <taxon>Ascomycota</taxon>
        <taxon>Pezizomycotina</taxon>
        <taxon>Leotiomycetes</taxon>
        <taxon>Erysiphales</taxon>
        <taxon>Erysiphaceae</taxon>
        <taxon>Blumeria</taxon>
    </lineage>
</organism>
<dbReference type="GO" id="GO:0031578">
    <property type="term" value="P:mitotic spindle orientation checkpoint signaling"/>
    <property type="evidence" value="ECO:0007669"/>
    <property type="project" value="TreeGrafter"/>
</dbReference>
<feature type="region of interest" description="Disordered" evidence="1">
    <location>
        <begin position="167"/>
        <end position="203"/>
    </location>
</feature>
<dbReference type="GO" id="GO:0030473">
    <property type="term" value="P:nuclear migration along microtubule"/>
    <property type="evidence" value="ECO:0007669"/>
    <property type="project" value="TreeGrafter"/>
</dbReference>
<feature type="compositionally biased region" description="Polar residues" evidence="1">
    <location>
        <begin position="818"/>
        <end position="828"/>
    </location>
</feature>
<dbReference type="GO" id="GO:0005816">
    <property type="term" value="C:spindle pole body"/>
    <property type="evidence" value="ECO:0007669"/>
    <property type="project" value="TreeGrafter"/>
</dbReference>
<dbReference type="InterPro" id="IPR013889">
    <property type="entry name" value="Karyogamy_KAR9"/>
</dbReference>
<feature type="compositionally biased region" description="Polar residues" evidence="1">
    <location>
        <begin position="694"/>
        <end position="709"/>
    </location>
</feature>
<feature type="compositionally biased region" description="Basic and acidic residues" evidence="1">
    <location>
        <begin position="1"/>
        <end position="11"/>
    </location>
</feature>
<proteinExistence type="predicted"/>
<feature type="compositionally biased region" description="Low complexity" evidence="1">
    <location>
        <begin position="833"/>
        <end position="844"/>
    </location>
</feature>
<reference evidence="2" key="1">
    <citation type="submission" date="2018-07" db="EMBL/GenBank/DDBJ databases">
        <authorList>
            <person name="Quirk P.G."/>
            <person name="Krulwich T.A."/>
        </authorList>
    </citation>
    <scope>NUCLEOTIDE SEQUENCE</scope>
    <source>
        <strain evidence="2">96224</strain>
    </source>
</reference>
<gene>
    <name evidence="2" type="ORF">BGT96224V2_LOCUS1598</name>
</gene>
<evidence type="ECO:0000313" key="2">
    <source>
        <dbReference type="EMBL" id="SUZ08455.1"/>
    </source>
</evidence>
<feature type="compositionally biased region" description="Polar residues" evidence="1">
    <location>
        <begin position="181"/>
        <end position="193"/>
    </location>
</feature>
<feature type="compositionally biased region" description="Pro residues" evidence="1">
    <location>
        <begin position="26"/>
        <end position="35"/>
    </location>
</feature>
<dbReference type="GO" id="GO:0005938">
    <property type="term" value="C:cell cortex"/>
    <property type="evidence" value="ECO:0007669"/>
    <property type="project" value="TreeGrafter"/>
</dbReference>
<protein>
    <submittedName>
        <fullName evidence="2">Bgt-4478</fullName>
    </submittedName>
</protein>
<dbReference type="GO" id="GO:0043332">
    <property type="term" value="C:mating projection tip"/>
    <property type="evidence" value="ECO:0007669"/>
    <property type="project" value="TreeGrafter"/>
</dbReference>
<feature type="compositionally biased region" description="Polar residues" evidence="1">
    <location>
        <begin position="855"/>
        <end position="873"/>
    </location>
</feature>
<dbReference type="OrthoDB" id="5559380at2759"/>
<dbReference type="AlphaFoldDB" id="A0A381L3H1"/>
<feature type="region of interest" description="Disordered" evidence="1">
    <location>
        <begin position="1"/>
        <end position="53"/>
    </location>
</feature>
<feature type="region of interest" description="Disordered" evidence="1">
    <location>
        <begin position="694"/>
        <end position="797"/>
    </location>
</feature>
<sequence>MTVSQRLDRAATQRPTISYSHCARTPRPPVSPPTSAPLDVESNQRSKARKPSPGLTARFQALGFGKTYSRIKTQSKLNDRIGRIPESKLNNLDKIHIANLDMSSATREQDTNLFDTKSMQRKSDVTNEELIKSNSIVLEAPKNDSALSAMAHKEDYRSVDTKVKIVNRSDNVAKDSENDDSSNQAYTDSSKISHPSPVNDPSSEITWPAQLVLQPSSHFNTIGLQRSGSIYTLSRVSFASQLAQLTSLQLPDAESLSAKLLAIPTSKIASKILIRASEQIRGWITKAAEVVAGLDGEDDVEWAAAGGREGLEDVDNAIIRFEELIKIFGNALDTLKARDDILNITVEELNVVIEQVQITFEEWFNIKKMMKDVKTSVEIAMEWEELWNTVLGDIGAEMNVLMIIVFEMEEKRHRSTFVANPDGLGLEELETIMEESSQSKRNKHKVGTSLSSMGLNSPIQAKMPEFDDSNLLALFARMQPLRASLDFFPMRLSTFLPRAEKIFPTACGELKSKLKELEGCWKNLERDAESLRKELGEDRWVLVFKAAGQQAQRMYESVRRSVIKITEAVDEGAQLENSASVVKHYEKKKQHYGPAIEQVLSIINEGVKKRLTVNGEILRLHWEMQRKWEVLKDQMDVLDAELFEFNTQNKKRPLSNSISSMISNDCSIVGSLHETPRSSPDSSIITTSHRENNNSLINVSHPPNNRNKFSSSSGRRTSSLPIGPTRLPRKGISSRLSTVGPSPVSSPSRQGNVTPIGHRSNKASPAQTSDAKPRWNSSTKVSEGPTSQNFKPLTPISHITPKSNIMCSSRSTSDFKMATSSPLSSSNDCFLAPNSTPSRNSRSRLALRERFENSGRYSKQNPISTARPPLTQNQLHNQHSISSLGVSHRDSLFSRANRLASEYTPTRPNRPVSSLAAHRRVSLIPLPKRNLAT</sequence>
<accession>A0A381L3H1</accession>
<feature type="region of interest" description="Disordered" evidence="1">
    <location>
        <begin position="818"/>
        <end position="873"/>
    </location>
</feature>
<dbReference type="PANTHER" id="PTHR37271:SF1">
    <property type="entry name" value="KARYOGAMY PROTEIN KAR9"/>
    <property type="match status" value="1"/>
</dbReference>
<name>A0A381L3H1_BLUGR</name>
<dbReference type="GO" id="GO:0051293">
    <property type="term" value="P:establishment of spindle localization"/>
    <property type="evidence" value="ECO:0007669"/>
    <property type="project" value="TreeGrafter"/>
</dbReference>
<evidence type="ECO:0000256" key="1">
    <source>
        <dbReference type="SAM" id="MobiDB-lite"/>
    </source>
</evidence>
<feature type="compositionally biased region" description="Low complexity" evidence="1">
    <location>
        <begin position="710"/>
        <end position="719"/>
    </location>
</feature>
<dbReference type="PANTHER" id="PTHR37271">
    <property type="entry name" value="KARYOGAMY PROTEIN KAR9"/>
    <property type="match status" value="1"/>
</dbReference>
<feature type="compositionally biased region" description="Polar residues" evidence="1">
    <location>
        <begin position="762"/>
        <end position="791"/>
    </location>
</feature>
<dbReference type="Pfam" id="PF08580">
    <property type="entry name" value="KAR9"/>
    <property type="match status" value="1"/>
</dbReference>